<evidence type="ECO:0000313" key="1">
    <source>
        <dbReference type="EMBL" id="MFC0847582.1"/>
    </source>
</evidence>
<proteinExistence type="predicted"/>
<keyword evidence="2" id="KW-1185">Reference proteome</keyword>
<dbReference type="RefSeq" id="WP_394322391.1">
    <property type="nucleotide sequence ID" value="NZ_JBHMQV010000009.1"/>
</dbReference>
<accession>A0ABV6TP68</accession>
<evidence type="ECO:0000313" key="2">
    <source>
        <dbReference type="Proteomes" id="UP001589887"/>
    </source>
</evidence>
<name>A0ABV6TP68_9ACTN</name>
<organism evidence="1 2">
    <name type="scientific">Streptomyces noboritoensis</name>
    <dbReference type="NCBI Taxonomy" id="67337"/>
    <lineage>
        <taxon>Bacteria</taxon>
        <taxon>Bacillati</taxon>
        <taxon>Actinomycetota</taxon>
        <taxon>Actinomycetes</taxon>
        <taxon>Kitasatosporales</taxon>
        <taxon>Streptomycetaceae</taxon>
        <taxon>Streptomyces</taxon>
    </lineage>
</organism>
<gene>
    <name evidence="1" type="ORF">ACFH04_28315</name>
</gene>
<sequence length="448" mass="49709">MSSDPGNTPPTETSSSTPEEIERLILDIPSTVMLQDSNVAYWVERYRQYARRTPTEICLPAIVRSGPAFESIVQPPQASFGSVDPLGQWVAEAREALGPDGTIWGRVLLHFGFTASEFLFIRDQYNEPGEQICITNKIARQIVAKMVTEVLDHGVDGIVLDAVNILPSAGSSLLGDNEISVSCFCDHCVTGLRERGFRVKWSDFTGPRNRMRIVLHNTATGTDHIDPTHETIRTRDHERLLSHARARKFLAPDEEWREEAISLIQYLEARGRLVWESFRALTEPCKNRAKSAVILGSVDYDQSQQVTAAMMANSGAVDEIWVPDAKIGTSEDSSLLCYLASRSSYYANALFATLERANELIVAFGIEEFLEILLSQSKAWSSANKLSPASVYSSSISPQYRGNVSIPLFQHEHRKLVEDATLRLTGSVLPERLLEQFRIAAGPASLAP</sequence>
<protein>
    <submittedName>
        <fullName evidence="1">Uncharacterized protein</fullName>
    </submittedName>
</protein>
<reference evidence="1 2" key="1">
    <citation type="submission" date="2024-09" db="EMBL/GenBank/DDBJ databases">
        <authorList>
            <person name="Sun Q."/>
            <person name="Mori K."/>
        </authorList>
    </citation>
    <scope>NUCLEOTIDE SEQUENCE [LARGE SCALE GENOMIC DNA]</scope>
    <source>
        <strain evidence="1 2">JCM 4557</strain>
    </source>
</reference>
<comment type="caution">
    <text evidence="1">The sequence shown here is derived from an EMBL/GenBank/DDBJ whole genome shotgun (WGS) entry which is preliminary data.</text>
</comment>
<dbReference type="EMBL" id="JBHMQV010000009">
    <property type="protein sequence ID" value="MFC0847582.1"/>
    <property type="molecule type" value="Genomic_DNA"/>
</dbReference>
<dbReference type="Proteomes" id="UP001589887">
    <property type="component" value="Unassembled WGS sequence"/>
</dbReference>